<comment type="similarity">
    <text evidence="1">Belongs to the peptidase U32 family. UbiV subfamily.</text>
</comment>
<feature type="binding site" evidence="1">
    <location>
        <position position="190"/>
    </location>
    <ligand>
        <name>[4Fe-4S] cluster</name>
        <dbReference type="ChEBI" id="CHEBI:49883"/>
    </ligand>
</feature>
<protein>
    <recommendedName>
        <fullName evidence="1">Ubiquinone biosynthesis protein UbiV</fullName>
    </recommendedName>
</protein>
<dbReference type="EMBL" id="JAVDDT010000001">
    <property type="protein sequence ID" value="MDQ2068591.1"/>
    <property type="molecule type" value="Genomic_DNA"/>
</dbReference>
<feature type="binding site" evidence="1">
    <location>
        <position position="186"/>
    </location>
    <ligand>
        <name>[4Fe-4S] cluster</name>
        <dbReference type="ChEBI" id="CHEBI:49883"/>
    </ligand>
</feature>
<proteinExistence type="inferred from homology"/>
<keyword evidence="1" id="KW-0408">Iron</keyword>
<keyword evidence="1" id="KW-0411">Iron-sulfur</keyword>
<organism evidence="2 3">
    <name type="scientific">Natronospira bacteriovora</name>
    <dbReference type="NCBI Taxonomy" id="3069753"/>
    <lineage>
        <taxon>Bacteria</taxon>
        <taxon>Pseudomonadati</taxon>
        <taxon>Pseudomonadota</taxon>
        <taxon>Gammaproteobacteria</taxon>
        <taxon>Natronospirales</taxon>
        <taxon>Natronospiraceae</taxon>
        <taxon>Natronospira</taxon>
    </lineage>
</organism>
<comment type="function">
    <text evidence="1">Required for O(2)-independent ubiquinone (coenzyme Q) biosynthesis. Together with UbiU, is essential for the C6-hydroxylation reaction in the oxygen-independent ubiquinone biosynthesis pathway.</text>
</comment>
<reference evidence="2 3" key="1">
    <citation type="submission" date="2023-08" db="EMBL/GenBank/DDBJ databases">
        <title>Whole-genome sequencing of halo(alkali)philic microorganisms from hypersaline lakes.</title>
        <authorList>
            <person name="Sorokin D.Y."/>
            <person name="Abbas B."/>
            <person name="Merkel A.Y."/>
        </authorList>
    </citation>
    <scope>NUCLEOTIDE SEQUENCE [LARGE SCALE GENOMIC DNA]</scope>
    <source>
        <strain evidence="2 3">AB-CW4</strain>
    </source>
</reference>
<feature type="binding site" evidence="1">
    <location>
        <position position="173"/>
    </location>
    <ligand>
        <name>[4Fe-4S] cluster</name>
        <dbReference type="ChEBI" id="CHEBI:49883"/>
    </ligand>
</feature>
<accession>A0ABU0W3J6</accession>
<dbReference type="Pfam" id="PF01136">
    <property type="entry name" value="Peptidase_U32"/>
    <property type="match status" value="1"/>
</dbReference>
<sequence length="296" mass="33300">MRISLGPILYFWPRQETLDFYHRVRHWPVDRVYLGETVCSKRRELRVDDWLEIGAELIDAGKEVLLSSLTLIEARSEAGALKRLCDRGLHIEANDYSAVSVAEDKGLPFVGGSGLNLYNRAAIQVLRKAGMFGWVPPLEMPASQLAEILGEDIGIETEVFAFGRMPLAWSARCFAARAHDRPKDDCGFVCMEYPDGLAMTTQEDEDFLVINGIQTQSHHCMNLIGHLPEMNRMGVDRVRLSPQSRDMDKITSRWRQAIDGDAPMTLEDDWLIAPSADGYWRGEPGLLETTSTASCR</sequence>
<dbReference type="PANTHER" id="PTHR30217">
    <property type="entry name" value="PEPTIDASE U32 FAMILY"/>
    <property type="match status" value="1"/>
</dbReference>
<dbReference type="InterPro" id="IPR051454">
    <property type="entry name" value="RNA/ubiquinone_mod_enzymes"/>
</dbReference>
<dbReference type="NCBIfam" id="NF011991">
    <property type="entry name" value="PRK15447.1"/>
    <property type="match status" value="1"/>
</dbReference>
<dbReference type="RefSeq" id="WP_306727073.1">
    <property type="nucleotide sequence ID" value="NZ_JAVDDT010000001.1"/>
</dbReference>
<keyword evidence="1" id="KW-0004">4Fe-4S</keyword>
<keyword evidence="1" id="KW-0831">Ubiquinone biosynthesis</keyword>
<dbReference type="HAMAP" id="MF_02233">
    <property type="entry name" value="UbiV"/>
    <property type="match status" value="1"/>
</dbReference>
<feature type="binding site" evidence="1">
    <location>
        <position position="39"/>
    </location>
    <ligand>
        <name>[4Fe-4S] cluster</name>
        <dbReference type="ChEBI" id="CHEBI:49883"/>
    </ligand>
</feature>
<comment type="subunit">
    <text evidence="1">Forms a heterodimer with UbiU.</text>
</comment>
<dbReference type="InterPro" id="IPR001539">
    <property type="entry name" value="Peptidase_U32"/>
</dbReference>
<name>A0ABU0W3J6_9GAMM</name>
<dbReference type="Proteomes" id="UP001239019">
    <property type="component" value="Unassembled WGS sequence"/>
</dbReference>
<keyword evidence="3" id="KW-1185">Reference proteome</keyword>
<evidence type="ECO:0000313" key="2">
    <source>
        <dbReference type="EMBL" id="MDQ2068591.1"/>
    </source>
</evidence>
<comment type="caution">
    <text evidence="2">The sequence shown here is derived from an EMBL/GenBank/DDBJ whole genome shotgun (WGS) entry which is preliminary data.</text>
</comment>
<dbReference type="PANTHER" id="PTHR30217:SF11">
    <property type="entry name" value="UBIQUINONE BIOSYNTHESIS PROTEIN UBIV"/>
    <property type="match status" value="1"/>
</dbReference>
<comment type="cofactor">
    <cofactor evidence="1">
        <name>[4Fe-4S] cluster</name>
        <dbReference type="ChEBI" id="CHEBI:49883"/>
    </cofactor>
</comment>
<evidence type="ECO:0000256" key="1">
    <source>
        <dbReference type="HAMAP-Rule" id="MF_02233"/>
    </source>
</evidence>
<comment type="pathway">
    <text evidence="1">Cofactor biosynthesis; ubiquinone biosynthesis.</text>
</comment>
<dbReference type="InterPro" id="IPR043693">
    <property type="entry name" value="UbiV"/>
</dbReference>
<evidence type="ECO:0000313" key="3">
    <source>
        <dbReference type="Proteomes" id="UP001239019"/>
    </source>
</evidence>
<keyword evidence="1" id="KW-0479">Metal-binding</keyword>
<gene>
    <name evidence="1" type="primary">ubiV</name>
    <name evidence="2" type="ORF">RBH19_01730</name>
</gene>